<dbReference type="Pfam" id="PF03171">
    <property type="entry name" value="2OG-FeII_Oxy"/>
    <property type="match status" value="1"/>
</dbReference>
<evidence type="ECO:0000259" key="8">
    <source>
        <dbReference type="PROSITE" id="PS51471"/>
    </source>
</evidence>
<dbReference type="InterPro" id="IPR005123">
    <property type="entry name" value="Oxoglu/Fe-dep_dioxygenase_dom"/>
</dbReference>
<dbReference type="GO" id="GO:0031418">
    <property type="term" value="F:L-ascorbic acid binding"/>
    <property type="evidence" value="ECO:0007669"/>
    <property type="project" value="UniProtKB-KW"/>
</dbReference>
<dbReference type="GO" id="GO:0046872">
    <property type="term" value="F:metal ion binding"/>
    <property type="evidence" value="ECO:0007669"/>
    <property type="project" value="UniProtKB-KW"/>
</dbReference>
<dbReference type="EMBL" id="JAYKXN010000002">
    <property type="protein sequence ID" value="KAK7309930.1"/>
    <property type="molecule type" value="Genomic_DNA"/>
</dbReference>
<keyword evidence="4 6" id="KW-0560">Oxidoreductase</keyword>
<dbReference type="GO" id="GO:0016491">
    <property type="term" value="F:oxidoreductase activity"/>
    <property type="evidence" value="ECO:0007669"/>
    <property type="project" value="UniProtKB-KW"/>
</dbReference>
<keyword evidence="2 6" id="KW-0479">Metal-binding</keyword>
<dbReference type="Proteomes" id="UP001359559">
    <property type="component" value="Unassembled WGS sequence"/>
</dbReference>
<evidence type="ECO:0000256" key="1">
    <source>
        <dbReference type="ARBA" id="ARBA00008056"/>
    </source>
</evidence>
<feature type="compositionally biased region" description="Low complexity" evidence="7">
    <location>
        <begin position="370"/>
        <end position="388"/>
    </location>
</feature>
<reference evidence="9 10" key="1">
    <citation type="submission" date="2024-01" db="EMBL/GenBank/DDBJ databases">
        <title>The genomes of 5 underutilized Papilionoideae crops provide insights into root nodulation and disease resistance.</title>
        <authorList>
            <person name="Yuan L."/>
        </authorList>
    </citation>
    <scope>NUCLEOTIDE SEQUENCE [LARGE SCALE GENOMIC DNA]</scope>
    <source>
        <strain evidence="9">LY-2023</strain>
        <tissue evidence="9">Leaf</tissue>
    </source>
</reference>
<keyword evidence="5 6" id="KW-0408">Iron</keyword>
<evidence type="ECO:0000256" key="3">
    <source>
        <dbReference type="ARBA" id="ARBA00022896"/>
    </source>
</evidence>
<evidence type="ECO:0000256" key="7">
    <source>
        <dbReference type="SAM" id="MobiDB-lite"/>
    </source>
</evidence>
<dbReference type="InterPro" id="IPR044861">
    <property type="entry name" value="IPNS-like_FE2OG_OXY"/>
</dbReference>
<feature type="domain" description="Fe2OG dioxygenase" evidence="8">
    <location>
        <begin position="199"/>
        <end position="299"/>
    </location>
</feature>
<proteinExistence type="inferred from homology"/>
<dbReference type="PANTHER" id="PTHR47991">
    <property type="entry name" value="OXOGLUTARATE/IRON-DEPENDENT DIOXYGENASE"/>
    <property type="match status" value="1"/>
</dbReference>
<dbReference type="FunFam" id="2.60.120.330:FF:000001">
    <property type="entry name" value="Protein SRG1"/>
    <property type="match status" value="1"/>
</dbReference>
<evidence type="ECO:0000256" key="5">
    <source>
        <dbReference type="ARBA" id="ARBA00023004"/>
    </source>
</evidence>
<dbReference type="Pfam" id="PF14226">
    <property type="entry name" value="DIOX_N"/>
    <property type="match status" value="1"/>
</dbReference>
<evidence type="ECO:0000313" key="9">
    <source>
        <dbReference type="EMBL" id="KAK7309930.1"/>
    </source>
</evidence>
<comment type="caution">
    <text evidence="9">The sequence shown here is derived from an EMBL/GenBank/DDBJ whole genome shotgun (WGS) entry which is preliminary data.</text>
</comment>
<dbReference type="InterPro" id="IPR050295">
    <property type="entry name" value="Plant_2OG-oxidoreductases"/>
</dbReference>
<name>A0AAN9K2X8_CLITE</name>
<dbReference type="AlphaFoldDB" id="A0AAN9K2X8"/>
<dbReference type="SUPFAM" id="SSF51197">
    <property type="entry name" value="Clavaminate synthase-like"/>
    <property type="match status" value="1"/>
</dbReference>
<keyword evidence="3" id="KW-0847">Vitamin C</keyword>
<dbReference type="InterPro" id="IPR027443">
    <property type="entry name" value="IPNS-like_sf"/>
</dbReference>
<evidence type="ECO:0000256" key="6">
    <source>
        <dbReference type="RuleBase" id="RU003682"/>
    </source>
</evidence>
<feature type="compositionally biased region" description="Low complexity" evidence="7">
    <location>
        <begin position="410"/>
        <end position="428"/>
    </location>
</feature>
<gene>
    <name evidence="9" type="ORF">RJT34_07064</name>
</gene>
<sequence>MAMHGSSLLVPSVQELAKQPITQVPQRYLHPNQDPSFLSHIHSLPQVPVIDLHKLLSQDVTELHNLDRACKEWGFFQLINHGVNPSLVESVKTGVQQFFNLPMEEKQKLWQTPEDMQGFGQLFVVSEEQKLEWADMFYVHTFPLDARNSHLIPSIPQPFRDNLEAYCLELKNMCKTIIGLMTKALKIETNELIEFFEDPHQGMRMNYYPPCPQPEQVIGQNPHSDSGALTILLQVNEMEGLQIRKDGKWIPVKPLSNAFVINIGDMLEILTNGIYQSIEHRAMVNSVKERISIATFHRPPMNSIIAPIPSLVTPEKPALYKRIVAADYINGFLKRVLQGKSYMDVIRIQNEIGAKGSSRSWPSASFAPKTTPITSLQQTTPTLSTSSTAAKEGAKGSSRSWPSASFAPKTTPITSLQQTTPTLSTSSTAAKEDGYDWETGWEAFINQNPSTHVGLDSALLNRSCVSALNPTFNFWCMILIAQDSYRVTVVEMNVWD</sequence>
<protein>
    <recommendedName>
        <fullName evidence="8">Fe2OG dioxygenase domain-containing protein</fullName>
    </recommendedName>
</protein>
<dbReference type="Gene3D" id="2.60.120.330">
    <property type="entry name" value="B-lactam Antibiotic, Isopenicillin N Synthase, Chain"/>
    <property type="match status" value="1"/>
</dbReference>
<organism evidence="9 10">
    <name type="scientific">Clitoria ternatea</name>
    <name type="common">Butterfly pea</name>
    <dbReference type="NCBI Taxonomy" id="43366"/>
    <lineage>
        <taxon>Eukaryota</taxon>
        <taxon>Viridiplantae</taxon>
        <taxon>Streptophyta</taxon>
        <taxon>Embryophyta</taxon>
        <taxon>Tracheophyta</taxon>
        <taxon>Spermatophyta</taxon>
        <taxon>Magnoliopsida</taxon>
        <taxon>eudicotyledons</taxon>
        <taxon>Gunneridae</taxon>
        <taxon>Pentapetalae</taxon>
        <taxon>rosids</taxon>
        <taxon>fabids</taxon>
        <taxon>Fabales</taxon>
        <taxon>Fabaceae</taxon>
        <taxon>Papilionoideae</taxon>
        <taxon>50 kb inversion clade</taxon>
        <taxon>NPAAA clade</taxon>
        <taxon>indigoferoid/millettioid clade</taxon>
        <taxon>Phaseoleae</taxon>
        <taxon>Clitoria</taxon>
    </lineage>
</organism>
<dbReference type="InterPro" id="IPR026992">
    <property type="entry name" value="DIOX_N"/>
</dbReference>
<dbReference type="PROSITE" id="PS51471">
    <property type="entry name" value="FE2OG_OXY"/>
    <property type="match status" value="1"/>
</dbReference>
<evidence type="ECO:0000313" key="10">
    <source>
        <dbReference type="Proteomes" id="UP001359559"/>
    </source>
</evidence>
<evidence type="ECO:0000256" key="4">
    <source>
        <dbReference type="ARBA" id="ARBA00023002"/>
    </source>
</evidence>
<feature type="region of interest" description="Disordered" evidence="7">
    <location>
        <begin position="355"/>
        <end position="429"/>
    </location>
</feature>
<accession>A0AAN9K2X8</accession>
<keyword evidence="10" id="KW-1185">Reference proteome</keyword>
<comment type="similarity">
    <text evidence="1 6">Belongs to the iron/ascorbate-dependent oxidoreductase family.</text>
</comment>
<evidence type="ECO:0000256" key="2">
    <source>
        <dbReference type="ARBA" id="ARBA00022723"/>
    </source>
</evidence>